<keyword evidence="5 10" id="KW-0418">Kinase</keyword>
<evidence type="ECO:0000313" key="11">
    <source>
        <dbReference type="Proteomes" id="UP000197717"/>
    </source>
</evidence>
<dbReference type="InterPro" id="IPR050980">
    <property type="entry name" value="2C_sensor_his_kinase"/>
</dbReference>
<evidence type="ECO:0000256" key="7">
    <source>
        <dbReference type="SAM" id="Coils"/>
    </source>
</evidence>
<evidence type="ECO:0000256" key="8">
    <source>
        <dbReference type="SAM" id="Phobius"/>
    </source>
</evidence>
<evidence type="ECO:0000259" key="9">
    <source>
        <dbReference type="PROSITE" id="PS50109"/>
    </source>
</evidence>
<dbReference type="PANTHER" id="PTHR44936">
    <property type="entry name" value="SENSOR PROTEIN CREC"/>
    <property type="match status" value="1"/>
</dbReference>
<dbReference type="PANTHER" id="PTHR44936:SF9">
    <property type="entry name" value="SENSOR PROTEIN CREC"/>
    <property type="match status" value="1"/>
</dbReference>
<keyword evidence="7" id="KW-0175">Coiled coil</keyword>
<evidence type="ECO:0000256" key="5">
    <source>
        <dbReference type="ARBA" id="ARBA00022777"/>
    </source>
</evidence>
<keyword evidence="4" id="KW-0808">Transferase</keyword>
<proteinExistence type="predicted"/>
<accession>A0ABM6LR97</accession>
<dbReference type="PROSITE" id="PS50109">
    <property type="entry name" value="HIS_KIN"/>
    <property type="match status" value="1"/>
</dbReference>
<dbReference type="Proteomes" id="UP000197717">
    <property type="component" value="Chromosome"/>
</dbReference>
<gene>
    <name evidence="10" type="ORF">CEW91_02225</name>
</gene>
<protein>
    <recommendedName>
        <fullName evidence="2">histidine kinase</fullName>
        <ecNumber evidence="2">2.7.13.3</ecNumber>
    </recommendedName>
</protein>
<dbReference type="InterPro" id="IPR005467">
    <property type="entry name" value="His_kinase_dom"/>
</dbReference>
<keyword evidence="11" id="KW-1185">Reference proteome</keyword>
<dbReference type="SUPFAM" id="SSF55874">
    <property type="entry name" value="ATPase domain of HSP90 chaperone/DNA topoisomerase II/histidine kinase"/>
    <property type="match status" value="1"/>
</dbReference>
<dbReference type="InterPro" id="IPR004358">
    <property type="entry name" value="Sig_transdc_His_kin-like_C"/>
</dbReference>
<dbReference type="EMBL" id="CP022133">
    <property type="protein sequence ID" value="ASG65037.1"/>
    <property type="molecule type" value="Genomic_DNA"/>
</dbReference>
<name>A0ABM6LR97_9GAMM</name>
<keyword evidence="8" id="KW-1133">Transmembrane helix</keyword>
<feature type="domain" description="Histidine kinase" evidence="9">
    <location>
        <begin position="304"/>
        <end position="470"/>
    </location>
</feature>
<dbReference type="GO" id="GO:0016301">
    <property type="term" value="F:kinase activity"/>
    <property type="evidence" value="ECO:0007669"/>
    <property type="project" value="UniProtKB-KW"/>
</dbReference>
<comment type="catalytic activity">
    <reaction evidence="1">
        <text>ATP + protein L-histidine = ADP + protein N-phospho-L-histidine.</text>
        <dbReference type="EC" id="2.7.13.3"/>
    </reaction>
</comment>
<dbReference type="SMART" id="SM00387">
    <property type="entry name" value="HATPase_c"/>
    <property type="match status" value="1"/>
</dbReference>
<evidence type="ECO:0000256" key="6">
    <source>
        <dbReference type="ARBA" id="ARBA00023012"/>
    </source>
</evidence>
<dbReference type="PRINTS" id="PR00344">
    <property type="entry name" value="BCTRLSENSOR"/>
</dbReference>
<dbReference type="InterPro" id="IPR036890">
    <property type="entry name" value="HATPase_C_sf"/>
</dbReference>
<dbReference type="Pfam" id="PF02518">
    <property type="entry name" value="HATPase_c"/>
    <property type="match status" value="1"/>
</dbReference>
<evidence type="ECO:0000256" key="3">
    <source>
        <dbReference type="ARBA" id="ARBA00022553"/>
    </source>
</evidence>
<keyword evidence="8" id="KW-0472">Membrane</keyword>
<keyword evidence="6" id="KW-0902">Two-component regulatory system</keyword>
<keyword evidence="8" id="KW-0812">Transmembrane</keyword>
<evidence type="ECO:0000313" key="10">
    <source>
        <dbReference type="EMBL" id="ASG65037.1"/>
    </source>
</evidence>
<organism evidence="10 11">
    <name type="scientific">Idiomarina piscisalsi</name>
    <dbReference type="NCBI Taxonomy" id="1096243"/>
    <lineage>
        <taxon>Bacteria</taxon>
        <taxon>Pseudomonadati</taxon>
        <taxon>Pseudomonadota</taxon>
        <taxon>Gammaproteobacteria</taxon>
        <taxon>Alteromonadales</taxon>
        <taxon>Idiomarinaceae</taxon>
        <taxon>Idiomarina</taxon>
    </lineage>
</organism>
<evidence type="ECO:0000256" key="4">
    <source>
        <dbReference type="ARBA" id="ARBA00022679"/>
    </source>
</evidence>
<dbReference type="InterPro" id="IPR003594">
    <property type="entry name" value="HATPase_dom"/>
</dbReference>
<sequence length="471" mass="52062">MQSLASHTRSNRWLAIAIIAIALGGLLLTYWQSSAQLVSRTKSSLEKTCSDIQQAVSSLYPASETQQQSVKNPELLYQAISESIRKEEHTLGGFWHINSGFAGYAIASSRGNTQNAQLSGSDQLVISSASREALAENKPVANVTDQIPMLVVLACPEKEHAGLAIWLSRPIQPAQNYFSVTASILFALLALIGVAIIVRESLFNRRWHQERDRIVADAEDTSKAVSVTSEVGEVQPFLLLLYQARQQVQATERELMAETDKLRLAAEKTLVGRMARSMAALALSDLEALEKKLRDFDSEDLKFKVQELVSLFETFSQLSPNMQGLDKSNIELEAWLQDIADHHESFSGEKNITVTSIVDDDLHVTINPLVFRFIFDFLLRHVVAFTPVNSEVLIQATVDGDYVNVSVSDESSGVAKRNLGTMFETDDVNPDAYGVGLKVIKDAIKSQGGDINYEKLEKTSRFNVLIPMTKG</sequence>
<dbReference type="EC" id="2.7.13.3" evidence="2"/>
<reference evidence="10 11" key="1">
    <citation type="submission" date="2017-06" db="EMBL/GenBank/DDBJ databases">
        <title>Complete genome sequence of Idiomarina piscisalsi strain 10PY1A isolated from soil of Soudi Arabia.</title>
        <authorList>
            <person name="Kim M.-C."/>
            <person name="Jung B.K."/>
            <person name="Budiyanto F."/>
            <person name="Nzila A."/>
            <person name="Shin J.-H."/>
        </authorList>
    </citation>
    <scope>NUCLEOTIDE SEQUENCE [LARGE SCALE GENOMIC DNA]</scope>
    <source>
        <strain evidence="10 11">10PY1A</strain>
    </source>
</reference>
<dbReference type="Gene3D" id="3.30.565.10">
    <property type="entry name" value="Histidine kinase-like ATPase, C-terminal domain"/>
    <property type="match status" value="1"/>
</dbReference>
<feature type="coiled-coil region" evidence="7">
    <location>
        <begin position="241"/>
        <end position="299"/>
    </location>
</feature>
<evidence type="ECO:0000256" key="1">
    <source>
        <dbReference type="ARBA" id="ARBA00000085"/>
    </source>
</evidence>
<feature type="transmembrane region" description="Helical" evidence="8">
    <location>
        <begin position="177"/>
        <end position="198"/>
    </location>
</feature>
<keyword evidence="3" id="KW-0597">Phosphoprotein</keyword>
<feature type="transmembrane region" description="Helical" evidence="8">
    <location>
        <begin position="12"/>
        <end position="31"/>
    </location>
</feature>
<evidence type="ECO:0000256" key="2">
    <source>
        <dbReference type="ARBA" id="ARBA00012438"/>
    </source>
</evidence>